<protein>
    <recommendedName>
        <fullName evidence="1">Urease accessory protein UreE C-terminal domain-containing protein</fullName>
    </recommendedName>
</protein>
<dbReference type="InterPro" id="IPR007864">
    <property type="entry name" value="UreE_C_dom"/>
</dbReference>
<evidence type="ECO:0000313" key="3">
    <source>
        <dbReference type="Proteomes" id="UP000671119"/>
    </source>
</evidence>
<comment type="caution">
    <text evidence="2">The sequence shown here is derived from an EMBL/GenBank/DDBJ whole genome shotgun (WGS) entry which is preliminary data.</text>
</comment>
<sequence length="82" mass="8919">ERLVEFRFADKGELARVAWHLGNRHTATEFAGTALRIRDDHVLVEMVKKMGGAEIAFVEAAFTPEGGAYGVGATMGHSHGHE</sequence>
<dbReference type="SUPFAM" id="SSF69737">
    <property type="entry name" value="Urease metallochaperone UreE, C-terminal domain"/>
    <property type="match status" value="1"/>
</dbReference>
<name>A0ABD4Q892_MYCTX</name>
<feature type="non-terminal residue" evidence="2">
    <location>
        <position position="1"/>
    </location>
</feature>
<feature type="domain" description="Urease accessory protein UreE C-terminal" evidence="1">
    <location>
        <begin position="1"/>
        <end position="81"/>
    </location>
</feature>
<organism evidence="2 3">
    <name type="scientific">Mycobacterium tuberculosis</name>
    <dbReference type="NCBI Taxonomy" id="1773"/>
    <lineage>
        <taxon>Bacteria</taxon>
        <taxon>Bacillati</taxon>
        <taxon>Actinomycetota</taxon>
        <taxon>Actinomycetes</taxon>
        <taxon>Mycobacteriales</taxon>
        <taxon>Mycobacteriaceae</taxon>
        <taxon>Mycobacterium</taxon>
        <taxon>Mycobacterium tuberculosis complex</taxon>
    </lineage>
</organism>
<dbReference type="EMBL" id="JAGIZI010000501">
    <property type="protein sequence ID" value="MBP0685747.1"/>
    <property type="molecule type" value="Genomic_DNA"/>
</dbReference>
<proteinExistence type="predicted"/>
<evidence type="ECO:0000313" key="2">
    <source>
        <dbReference type="EMBL" id="MBP0685747.1"/>
    </source>
</evidence>
<evidence type="ECO:0000259" key="1">
    <source>
        <dbReference type="Pfam" id="PF05194"/>
    </source>
</evidence>
<dbReference type="AlphaFoldDB" id="A0ABD4Q892"/>
<gene>
    <name evidence="2" type="ORF">J8J21_22130</name>
</gene>
<dbReference type="Proteomes" id="UP000671119">
    <property type="component" value="Unassembled WGS sequence"/>
</dbReference>
<dbReference type="Gene3D" id="3.30.70.790">
    <property type="entry name" value="UreE, C-terminal domain"/>
    <property type="match status" value="1"/>
</dbReference>
<feature type="non-terminal residue" evidence="2">
    <location>
        <position position="82"/>
    </location>
</feature>
<reference evidence="2 3" key="1">
    <citation type="submission" date="2021-03" db="EMBL/GenBank/DDBJ databases">
        <title>Whole Genome Sequencing of Mycobacterium tuberculosis clinical isolates from Arunachal Pradesh, India.</title>
        <authorList>
            <person name="Singh S."/>
            <person name="Mudliar S.R."/>
            <person name="Kulsum U."/>
            <person name="Rufai S.B."/>
            <person name="Singh P.K."/>
            <person name="Umpo M."/>
            <person name="Nyori M."/>
        </authorList>
    </citation>
    <scope>NUCLEOTIDE SEQUENCE [LARGE SCALE GENOMIC DNA]</scope>
    <source>
        <strain evidence="2 3">OMICS/BPL/0142/20/SP</strain>
    </source>
</reference>
<dbReference type="Pfam" id="PF05194">
    <property type="entry name" value="UreE_C"/>
    <property type="match status" value="1"/>
</dbReference>
<accession>A0ABD4Q892</accession>